<gene>
    <name evidence="3" type="ORF">DFR41_101923</name>
</gene>
<dbReference type="Proteomes" id="UP000255265">
    <property type="component" value="Unassembled WGS sequence"/>
</dbReference>
<evidence type="ECO:0000313" key="4">
    <source>
        <dbReference type="Proteomes" id="UP000255265"/>
    </source>
</evidence>
<dbReference type="SUPFAM" id="SSF53850">
    <property type="entry name" value="Periplasmic binding protein-like II"/>
    <property type="match status" value="1"/>
</dbReference>
<organism evidence="3 4">
    <name type="scientific">Pseudacidovorax intermedius</name>
    <dbReference type="NCBI Taxonomy" id="433924"/>
    <lineage>
        <taxon>Bacteria</taxon>
        <taxon>Pseudomonadati</taxon>
        <taxon>Pseudomonadota</taxon>
        <taxon>Betaproteobacteria</taxon>
        <taxon>Burkholderiales</taxon>
        <taxon>Comamonadaceae</taxon>
        <taxon>Pseudacidovorax</taxon>
    </lineage>
</organism>
<dbReference type="PANTHER" id="PTHR42928:SF5">
    <property type="entry name" value="BLR1237 PROTEIN"/>
    <property type="match status" value="1"/>
</dbReference>
<dbReference type="Gene3D" id="3.40.190.10">
    <property type="entry name" value="Periplasmic binding protein-like II"/>
    <property type="match status" value="1"/>
</dbReference>
<name>A0A370FN61_9BURK</name>
<proteinExistence type="inferred from homology"/>
<dbReference type="InterPro" id="IPR042100">
    <property type="entry name" value="Bug_dom1"/>
</dbReference>
<keyword evidence="4" id="KW-1185">Reference proteome</keyword>
<reference evidence="3 4" key="1">
    <citation type="submission" date="2018-07" db="EMBL/GenBank/DDBJ databases">
        <title>Genomic Encyclopedia of Type Strains, Phase IV (KMG-IV): sequencing the most valuable type-strain genomes for metagenomic binning, comparative biology and taxonomic classification.</title>
        <authorList>
            <person name="Goeker M."/>
        </authorList>
    </citation>
    <scope>NUCLEOTIDE SEQUENCE [LARGE SCALE GENOMIC DNA]</scope>
    <source>
        <strain evidence="3 4">DSM 21352</strain>
    </source>
</reference>
<keyword evidence="3" id="KW-0675">Receptor</keyword>
<dbReference type="CDD" id="cd13578">
    <property type="entry name" value="PBP2_Bug27"/>
    <property type="match status" value="1"/>
</dbReference>
<dbReference type="Pfam" id="PF03401">
    <property type="entry name" value="TctC"/>
    <property type="match status" value="1"/>
</dbReference>
<evidence type="ECO:0000256" key="1">
    <source>
        <dbReference type="ARBA" id="ARBA00006987"/>
    </source>
</evidence>
<evidence type="ECO:0000256" key="2">
    <source>
        <dbReference type="SAM" id="SignalP"/>
    </source>
</evidence>
<sequence length="325" mass="33749">MPSRRHFHAALLAAALAGASIGSSRADTAYPSRPITLVVGFSAGSSIDMVARAVAQRLGEKLGQAVVVENRAGAGGNVAAQQVAQAAPDGYRLLVVANSIAIGPAIYDDLKFDVKKDLRGIAYIGAGPVILKVSAGKGIDSLPALVREAKAHPGKLNFGSSGVGGTPHMAAELFDQVAGIRMTHIPYKGGSDALTALMAGEINVLINPLLGDVSSDKVKSLAVSGSARSPQAPDVPTFAELGYPSYDMNVYYGLMGPSGLPDDIVAKLNKAVNEVLAMPALVDALTTRSGIALRPGSAAEFQAFIARDVERWQTVVRNDKRILAR</sequence>
<feature type="signal peptide" evidence="2">
    <location>
        <begin position="1"/>
        <end position="26"/>
    </location>
</feature>
<dbReference type="OrthoDB" id="8897534at2"/>
<comment type="caution">
    <text evidence="3">The sequence shown here is derived from an EMBL/GenBank/DDBJ whole genome shotgun (WGS) entry which is preliminary data.</text>
</comment>
<comment type="similarity">
    <text evidence="1">Belongs to the UPF0065 (bug) family.</text>
</comment>
<dbReference type="PIRSF" id="PIRSF017082">
    <property type="entry name" value="YflP"/>
    <property type="match status" value="1"/>
</dbReference>
<dbReference type="InterPro" id="IPR005064">
    <property type="entry name" value="BUG"/>
</dbReference>
<protein>
    <submittedName>
        <fullName evidence="3">Tripartite-type tricarboxylate transporter receptor subunit TctC</fullName>
    </submittedName>
</protein>
<evidence type="ECO:0000313" key="3">
    <source>
        <dbReference type="EMBL" id="RDI29167.1"/>
    </source>
</evidence>
<dbReference type="Gene3D" id="3.40.190.150">
    <property type="entry name" value="Bordetella uptake gene, domain 1"/>
    <property type="match status" value="1"/>
</dbReference>
<feature type="chain" id="PRO_5017060048" evidence="2">
    <location>
        <begin position="27"/>
        <end position="325"/>
    </location>
</feature>
<keyword evidence="2" id="KW-0732">Signal</keyword>
<dbReference type="PANTHER" id="PTHR42928">
    <property type="entry name" value="TRICARBOXYLATE-BINDING PROTEIN"/>
    <property type="match status" value="1"/>
</dbReference>
<accession>A0A370FN61</accession>
<dbReference type="EMBL" id="QQAV01000001">
    <property type="protein sequence ID" value="RDI29167.1"/>
    <property type="molecule type" value="Genomic_DNA"/>
</dbReference>
<dbReference type="AlphaFoldDB" id="A0A370FN61"/>
<dbReference type="RefSeq" id="WP_114801846.1">
    <property type="nucleotide sequence ID" value="NZ_QQAV01000001.1"/>
</dbReference>